<dbReference type="InterPro" id="IPR035093">
    <property type="entry name" value="RelE/ParE_toxin_dom_sf"/>
</dbReference>
<organism evidence="1 2">
    <name type="scientific">Nostoc paludosum FACHB-159</name>
    <dbReference type="NCBI Taxonomy" id="2692908"/>
    <lineage>
        <taxon>Bacteria</taxon>
        <taxon>Bacillati</taxon>
        <taxon>Cyanobacteriota</taxon>
        <taxon>Cyanophyceae</taxon>
        <taxon>Nostocales</taxon>
        <taxon>Nostocaceae</taxon>
        <taxon>Nostoc</taxon>
    </lineage>
</organism>
<sequence>MAIEVEYTEEFEQWYLTLNEAEQDSIDFVVELLEEKGVNLRSPYSSDIKGSRHKNMRELRVQHKGEPYRILYCFDPRRMAVLLLAGNKKGNDRWYEENVPKADRLYDELLKELEDEGLI</sequence>
<reference evidence="1 2" key="1">
    <citation type="journal article" date="2020" name="ISME J.">
        <title>Comparative genomics reveals insights into cyanobacterial evolution and habitat adaptation.</title>
        <authorList>
            <person name="Chen M.Y."/>
            <person name="Teng W.K."/>
            <person name="Zhao L."/>
            <person name="Hu C.X."/>
            <person name="Zhou Y.K."/>
            <person name="Han B.P."/>
            <person name="Song L.R."/>
            <person name="Shu W.S."/>
        </authorList>
    </citation>
    <scope>NUCLEOTIDE SEQUENCE [LARGE SCALE GENOMIC DNA]</scope>
    <source>
        <strain evidence="1 2">FACHB-159</strain>
    </source>
</reference>
<protein>
    <submittedName>
        <fullName evidence="1">Type II toxin-antitoxin system RelE/ParE family toxin</fullName>
    </submittedName>
</protein>
<dbReference type="SUPFAM" id="SSF143011">
    <property type="entry name" value="RelE-like"/>
    <property type="match status" value="1"/>
</dbReference>
<dbReference type="Pfam" id="PF05973">
    <property type="entry name" value="Gp49"/>
    <property type="match status" value="1"/>
</dbReference>
<evidence type="ECO:0000313" key="1">
    <source>
        <dbReference type="EMBL" id="MBD2734249.1"/>
    </source>
</evidence>
<accession>A0ABR8K622</accession>
<keyword evidence="2" id="KW-1185">Reference proteome</keyword>
<comment type="caution">
    <text evidence="1">The sequence shown here is derived from an EMBL/GenBank/DDBJ whole genome shotgun (WGS) entry which is preliminary data.</text>
</comment>
<proteinExistence type="predicted"/>
<name>A0ABR8K622_9NOSO</name>
<dbReference type="InterPro" id="IPR009241">
    <property type="entry name" value="HigB-like"/>
</dbReference>
<evidence type="ECO:0000313" key="2">
    <source>
        <dbReference type="Proteomes" id="UP000637383"/>
    </source>
</evidence>
<gene>
    <name evidence="1" type="ORF">H6H03_10035</name>
</gene>
<dbReference type="RefSeq" id="WP_190954955.1">
    <property type="nucleotide sequence ID" value="NZ_JACJTU010000007.1"/>
</dbReference>
<dbReference type="Proteomes" id="UP000637383">
    <property type="component" value="Unassembled WGS sequence"/>
</dbReference>
<dbReference type="EMBL" id="JACJTU010000007">
    <property type="protein sequence ID" value="MBD2734249.1"/>
    <property type="molecule type" value="Genomic_DNA"/>
</dbReference>